<dbReference type="RefSeq" id="WP_185056603.1">
    <property type="nucleotide sequence ID" value="NZ_BAABIX010000041.1"/>
</dbReference>
<feature type="region of interest" description="Disordered" evidence="1">
    <location>
        <begin position="1"/>
        <end position="30"/>
    </location>
</feature>
<dbReference type="Proteomes" id="UP000578449">
    <property type="component" value="Unassembled WGS sequence"/>
</dbReference>
<feature type="region of interest" description="Disordered" evidence="1">
    <location>
        <begin position="71"/>
        <end position="94"/>
    </location>
</feature>
<sequence length="115" mass="12251">MTAQPHDSHLRRCTSAREEPAALVVPEDRDASDAGLKAVLDEVGVSLDLGAPNAFAHRWWISACDSAKDPEGRRRMHAQAGRALAGDPVPQGRPWREMGRLAGGAVLCTGARDAS</sequence>
<accession>A0A840PP07</accession>
<proteinExistence type="predicted"/>
<dbReference type="InterPro" id="IPR046214">
    <property type="entry name" value="DUF6247"/>
</dbReference>
<evidence type="ECO:0000313" key="2">
    <source>
        <dbReference type="EMBL" id="MBB5139783.1"/>
    </source>
</evidence>
<evidence type="ECO:0000256" key="1">
    <source>
        <dbReference type="SAM" id="MobiDB-lite"/>
    </source>
</evidence>
<comment type="caution">
    <text evidence="2">The sequence shown here is derived from an EMBL/GenBank/DDBJ whole genome shotgun (WGS) entry which is preliminary data.</text>
</comment>
<evidence type="ECO:0000313" key="3">
    <source>
        <dbReference type="Proteomes" id="UP000578449"/>
    </source>
</evidence>
<dbReference type="InterPro" id="IPR036237">
    <property type="entry name" value="Xyl_isomerase-like_sf"/>
</dbReference>
<dbReference type="Pfam" id="PF19760">
    <property type="entry name" value="DUF6247"/>
    <property type="match status" value="1"/>
</dbReference>
<reference evidence="2 3" key="1">
    <citation type="submission" date="2020-08" db="EMBL/GenBank/DDBJ databases">
        <title>Genomic Encyclopedia of Type Strains, Phase IV (KMG-IV): sequencing the most valuable type-strain genomes for metagenomic binning, comparative biology and taxonomic classification.</title>
        <authorList>
            <person name="Goeker M."/>
        </authorList>
    </citation>
    <scope>NUCLEOTIDE SEQUENCE [LARGE SCALE GENOMIC DNA]</scope>
    <source>
        <strain evidence="2 3">DSM 45615</strain>
    </source>
</reference>
<keyword evidence="3" id="KW-1185">Reference proteome</keyword>
<protein>
    <submittedName>
        <fullName evidence="2">Uncharacterized protein</fullName>
    </submittedName>
</protein>
<dbReference type="AlphaFoldDB" id="A0A840PP07"/>
<dbReference type="SUPFAM" id="SSF51658">
    <property type="entry name" value="Xylose isomerase-like"/>
    <property type="match status" value="1"/>
</dbReference>
<dbReference type="EMBL" id="JACHGN010000033">
    <property type="protein sequence ID" value="MBB5139783.1"/>
    <property type="molecule type" value="Genomic_DNA"/>
</dbReference>
<name>A0A840PP07_9ACTN</name>
<organism evidence="2 3">
    <name type="scientific">Thermocatellispora tengchongensis</name>
    <dbReference type="NCBI Taxonomy" id="1073253"/>
    <lineage>
        <taxon>Bacteria</taxon>
        <taxon>Bacillati</taxon>
        <taxon>Actinomycetota</taxon>
        <taxon>Actinomycetes</taxon>
        <taxon>Streptosporangiales</taxon>
        <taxon>Streptosporangiaceae</taxon>
        <taxon>Thermocatellispora</taxon>
    </lineage>
</organism>
<gene>
    <name evidence="2" type="ORF">HNP84_009547</name>
</gene>